<dbReference type="NCBIfam" id="TIGR03725">
    <property type="entry name" value="T6A_YeaZ"/>
    <property type="match status" value="1"/>
</dbReference>
<dbReference type="Gene3D" id="3.30.420.40">
    <property type="match status" value="2"/>
</dbReference>
<dbReference type="SUPFAM" id="SSF53067">
    <property type="entry name" value="Actin-like ATPase domain"/>
    <property type="match status" value="2"/>
</dbReference>
<comment type="caution">
    <text evidence="2">The sequence shown here is derived from an EMBL/GenBank/DDBJ whole genome shotgun (WGS) entry which is preliminary data.</text>
</comment>
<accession>X0YN52</accession>
<evidence type="ECO:0000313" key="2">
    <source>
        <dbReference type="EMBL" id="GAG38136.1"/>
    </source>
</evidence>
<feature type="non-terminal residue" evidence="2">
    <location>
        <position position="233"/>
    </location>
</feature>
<dbReference type="EMBL" id="BARS01048590">
    <property type="protein sequence ID" value="GAG38136.1"/>
    <property type="molecule type" value="Genomic_DNA"/>
</dbReference>
<sequence length="233" mass="24460">MDDGMARGSTQEATYALAFETSSALGSVAVGRDGEVLGTRAFSGPRMHASDFFPTLDALCRAHSVQPGAVVRVYVSAGPGSFTGLRIGITAARIIALAGGVRVVAVPTLEVIAQNALDAAEPPEQVAVILDAKRGRVYAAAFAYGDEAFVPTCDPAEVEPGAFLAKQERACAILGEGVASHRDAVEATGLRVLAESLWPPRAETVYRLGLARALRGEFDDPRALIPIYLRPPE</sequence>
<dbReference type="CDD" id="cd24032">
    <property type="entry name" value="ASKHA_NBD_TsaB"/>
    <property type="match status" value="1"/>
</dbReference>
<dbReference type="AlphaFoldDB" id="X0YN52"/>
<evidence type="ECO:0000259" key="1">
    <source>
        <dbReference type="Pfam" id="PF00814"/>
    </source>
</evidence>
<dbReference type="GO" id="GO:0002949">
    <property type="term" value="P:tRNA threonylcarbamoyladenosine modification"/>
    <property type="evidence" value="ECO:0007669"/>
    <property type="project" value="InterPro"/>
</dbReference>
<dbReference type="Pfam" id="PF00814">
    <property type="entry name" value="TsaD"/>
    <property type="match status" value="1"/>
</dbReference>
<protein>
    <recommendedName>
        <fullName evidence="1">Gcp-like domain-containing protein</fullName>
    </recommendedName>
</protein>
<reference evidence="2" key="1">
    <citation type="journal article" date="2014" name="Front. Microbiol.">
        <title>High frequency of phylogenetically diverse reductive dehalogenase-homologous genes in deep subseafloor sedimentary metagenomes.</title>
        <authorList>
            <person name="Kawai M."/>
            <person name="Futagami T."/>
            <person name="Toyoda A."/>
            <person name="Takaki Y."/>
            <person name="Nishi S."/>
            <person name="Hori S."/>
            <person name="Arai W."/>
            <person name="Tsubouchi T."/>
            <person name="Morono Y."/>
            <person name="Uchiyama I."/>
            <person name="Ito T."/>
            <person name="Fujiyama A."/>
            <person name="Inagaki F."/>
            <person name="Takami H."/>
        </authorList>
    </citation>
    <scope>NUCLEOTIDE SEQUENCE</scope>
    <source>
        <strain evidence="2">Expedition CK06-06</strain>
    </source>
</reference>
<dbReference type="InterPro" id="IPR000905">
    <property type="entry name" value="Gcp-like_dom"/>
</dbReference>
<proteinExistence type="predicted"/>
<dbReference type="InterPro" id="IPR043129">
    <property type="entry name" value="ATPase_NBD"/>
</dbReference>
<dbReference type="InterPro" id="IPR022496">
    <property type="entry name" value="T6A_TsaB"/>
</dbReference>
<gene>
    <name evidence="2" type="ORF">S01H1_72797</name>
</gene>
<organism evidence="2">
    <name type="scientific">marine sediment metagenome</name>
    <dbReference type="NCBI Taxonomy" id="412755"/>
    <lineage>
        <taxon>unclassified sequences</taxon>
        <taxon>metagenomes</taxon>
        <taxon>ecological metagenomes</taxon>
    </lineage>
</organism>
<name>X0YN52_9ZZZZ</name>
<feature type="domain" description="Gcp-like" evidence="1">
    <location>
        <begin position="46"/>
        <end position="156"/>
    </location>
</feature>